<evidence type="ECO:0000256" key="2">
    <source>
        <dbReference type="ARBA" id="ARBA00022679"/>
    </source>
</evidence>
<dbReference type="Pfam" id="PF03734">
    <property type="entry name" value="YkuD"/>
    <property type="match status" value="1"/>
</dbReference>
<dbReference type="PANTHER" id="PTHR30582">
    <property type="entry name" value="L,D-TRANSPEPTIDASE"/>
    <property type="match status" value="1"/>
</dbReference>
<feature type="transmembrane region" description="Helical" evidence="8">
    <location>
        <begin position="56"/>
        <end position="78"/>
    </location>
</feature>
<feature type="domain" description="L,D-TPase catalytic" evidence="9">
    <location>
        <begin position="149"/>
        <end position="273"/>
    </location>
</feature>
<comment type="pathway">
    <text evidence="1 6">Cell wall biogenesis; peptidoglycan biosynthesis.</text>
</comment>
<feature type="compositionally biased region" description="Basic residues" evidence="7">
    <location>
        <begin position="40"/>
        <end position="49"/>
    </location>
</feature>
<dbReference type="OrthoDB" id="5242394at2"/>
<evidence type="ECO:0000256" key="4">
    <source>
        <dbReference type="ARBA" id="ARBA00022984"/>
    </source>
</evidence>
<dbReference type="GO" id="GO:0016740">
    <property type="term" value="F:transferase activity"/>
    <property type="evidence" value="ECO:0007669"/>
    <property type="project" value="UniProtKB-KW"/>
</dbReference>
<gene>
    <name evidence="10" type="ORF">E1269_16525</name>
</gene>
<dbReference type="UniPathway" id="UPA00219"/>
<dbReference type="InParanoid" id="A0A4R5D5M8"/>
<feature type="region of interest" description="Disordered" evidence="7">
    <location>
        <begin position="122"/>
        <end position="146"/>
    </location>
</feature>
<evidence type="ECO:0000313" key="10">
    <source>
        <dbReference type="EMBL" id="TDE08772.1"/>
    </source>
</evidence>
<evidence type="ECO:0000313" key="11">
    <source>
        <dbReference type="Proteomes" id="UP000294739"/>
    </source>
</evidence>
<dbReference type="InterPro" id="IPR050979">
    <property type="entry name" value="LD-transpeptidase"/>
</dbReference>
<evidence type="ECO:0000256" key="6">
    <source>
        <dbReference type="PROSITE-ProRule" id="PRU01373"/>
    </source>
</evidence>
<dbReference type="PANTHER" id="PTHR30582:SF2">
    <property type="entry name" value="L,D-TRANSPEPTIDASE YCIB-RELATED"/>
    <property type="match status" value="1"/>
</dbReference>
<keyword evidence="4 6" id="KW-0573">Peptidoglycan synthesis</keyword>
<dbReference type="InterPro" id="IPR038063">
    <property type="entry name" value="Transpep_catalytic_dom"/>
</dbReference>
<feature type="region of interest" description="Disordered" evidence="7">
    <location>
        <begin position="1"/>
        <end position="49"/>
    </location>
</feature>
<evidence type="ECO:0000256" key="1">
    <source>
        <dbReference type="ARBA" id="ARBA00004752"/>
    </source>
</evidence>
<keyword evidence="8" id="KW-0812">Transmembrane</keyword>
<dbReference type="SUPFAM" id="SSF141523">
    <property type="entry name" value="L,D-transpeptidase catalytic domain-like"/>
    <property type="match status" value="1"/>
</dbReference>
<keyword evidence="8" id="KW-1133">Transmembrane helix</keyword>
<keyword evidence="5 6" id="KW-0961">Cell wall biogenesis/degradation</keyword>
<dbReference type="GO" id="GO:0008360">
    <property type="term" value="P:regulation of cell shape"/>
    <property type="evidence" value="ECO:0007669"/>
    <property type="project" value="UniProtKB-UniRule"/>
</dbReference>
<evidence type="ECO:0000256" key="8">
    <source>
        <dbReference type="SAM" id="Phobius"/>
    </source>
</evidence>
<evidence type="ECO:0000259" key="9">
    <source>
        <dbReference type="PROSITE" id="PS52029"/>
    </source>
</evidence>
<dbReference type="GO" id="GO:0005576">
    <property type="term" value="C:extracellular region"/>
    <property type="evidence" value="ECO:0007669"/>
    <property type="project" value="TreeGrafter"/>
</dbReference>
<keyword evidence="3 6" id="KW-0133">Cell shape</keyword>
<keyword evidence="8" id="KW-0472">Membrane</keyword>
<sequence length="275" mass="29323">MITPEHRPRPGPGRLGLRTSSHRREGARMAGRYGVSSRSGQRHAARRTRRLRGVRATVFGASTVVAAGLFGFAGTAIAPEAPVEPGALPLSDRVGGDVSRGERDTLPAKTVGPAVVKVVTRPAPPVETPDPNAKPQAAAPLPAGSGSGHRVVFDITTQQVWLVDESDAVVRTYPVSGSRYDQLPTGTFEVFSTSRDTVSWHGTETMEYMVRFYRGENSNIGFHDIPVDTASGAEVQTLSQLGTPLSDGCIRQDLEDAVALWEHAPVGTPVVVVRT</sequence>
<reference evidence="10 11" key="1">
    <citation type="submission" date="2019-03" db="EMBL/GenBank/DDBJ databases">
        <title>Draft genome sequences of novel Actinobacteria.</title>
        <authorList>
            <person name="Sahin N."/>
            <person name="Ay H."/>
            <person name="Saygin H."/>
        </authorList>
    </citation>
    <scope>NUCLEOTIDE SEQUENCE [LARGE SCALE GENOMIC DNA]</scope>
    <source>
        <strain evidence="10 11">5K138</strain>
    </source>
</reference>
<dbReference type="EMBL" id="SMKZ01000022">
    <property type="protein sequence ID" value="TDE08772.1"/>
    <property type="molecule type" value="Genomic_DNA"/>
</dbReference>
<dbReference type="GO" id="GO:0071972">
    <property type="term" value="F:peptidoglycan L,D-transpeptidase activity"/>
    <property type="evidence" value="ECO:0007669"/>
    <property type="project" value="TreeGrafter"/>
</dbReference>
<protein>
    <submittedName>
        <fullName evidence="10">L,D-transpeptidase</fullName>
    </submittedName>
</protein>
<keyword evidence="11" id="KW-1185">Reference proteome</keyword>
<dbReference type="InterPro" id="IPR005490">
    <property type="entry name" value="LD_TPept_cat_dom"/>
</dbReference>
<comment type="caution">
    <text evidence="10">The sequence shown here is derived from an EMBL/GenBank/DDBJ whole genome shotgun (WGS) entry which is preliminary data.</text>
</comment>
<name>A0A4R5D5M8_9ACTN</name>
<organism evidence="10 11">
    <name type="scientific">Jiangella asiatica</name>
    <dbReference type="NCBI Taxonomy" id="2530372"/>
    <lineage>
        <taxon>Bacteria</taxon>
        <taxon>Bacillati</taxon>
        <taxon>Actinomycetota</taxon>
        <taxon>Actinomycetes</taxon>
        <taxon>Jiangellales</taxon>
        <taxon>Jiangellaceae</taxon>
        <taxon>Jiangella</taxon>
    </lineage>
</organism>
<dbReference type="Proteomes" id="UP000294739">
    <property type="component" value="Unassembled WGS sequence"/>
</dbReference>
<dbReference type="GO" id="GO:0018104">
    <property type="term" value="P:peptidoglycan-protein cross-linking"/>
    <property type="evidence" value="ECO:0007669"/>
    <property type="project" value="TreeGrafter"/>
</dbReference>
<evidence type="ECO:0000256" key="5">
    <source>
        <dbReference type="ARBA" id="ARBA00023316"/>
    </source>
</evidence>
<dbReference type="Gene3D" id="2.40.440.10">
    <property type="entry name" value="L,D-transpeptidase catalytic domain-like"/>
    <property type="match status" value="1"/>
</dbReference>
<feature type="active site" description="Proton donor/acceptor" evidence="6">
    <location>
        <position position="223"/>
    </location>
</feature>
<proteinExistence type="predicted"/>
<feature type="active site" description="Nucleophile" evidence="6">
    <location>
        <position position="249"/>
    </location>
</feature>
<dbReference type="CDD" id="cd16913">
    <property type="entry name" value="YkuD_like"/>
    <property type="match status" value="1"/>
</dbReference>
<evidence type="ECO:0000256" key="7">
    <source>
        <dbReference type="SAM" id="MobiDB-lite"/>
    </source>
</evidence>
<dbReference type="PROSITE" id="PS52029">
    <property type="entry name" value="LD_TPASE"/>
    <property type="match status" value="1"/>
</dbReference>
<keyword evidence="2" id="KW-0808">Transferase</keyword>
<dbReference type="GO" id="GO:0071555">
    <property type="term" value="P:cell wall organization"/>
    <property type="evidence" value="ECO:0007669"/>
    <property type="project" value="UniProtKB-UniRule"/>
</dbReference>
<evidence type="ECO:0000256" key="3">
    <source>
        <dbReference type="ARBA" id="ARBA00022960"/>
    </source>
</evidence>
<dbReference type="AlphaFoldDB" id="A0A4R5D5M8"/>
<accession>A0A4R5D5M8</accession>